<protein>
    <submittedName>
        <fullName evidence="3">RNA-directed DNA polymerase</fullName>
    </submittedName>
</protein>
<dbReference type="AlphaFoldDB" id="A0A5J5IZP6"/>
<evidence type="ECO:0000256" key="1">
    <source>
        <dbReference type="SAM" id="MobiDB-lite"/>
    </source>
</evidence>
<dbReference type="CDD" id="cd01646">
    <property type="entry name" value="RT_Bac_retron_I"/>
    <property type="match status" value="1"/>
</dbReference>
<sequence length="558" mass="62218">MCPHVLGAADARRPAHGQPGRLQRSRSPSKATTDTLRGLVVERLIASIPMEAYRMRIDPVVVKKLKLTEVAQRVTSKPLDRLPMLISERSLEGREGKLVEDVAASYSSGASVMAATFSMPRKGFGPRPITLLAARDRIAYDALVDQLRPALPPESRTPENWAAFRAFGRPGAPGTTKYIVTLDIASMYEYVDHAILRRELLVQTMDVPHVEATVELLGEAFGSARGLPQMVSSSDVLADAYLSILERALLRHGYEVLRYADDFKVLASDWATANQIIERAAEVARGIGLILSAEKTAIHKVTKFEDDDAVLQKMVDKYFTAAQSDLTTFDELMDWYGEPVTTEEVPDDQTAMNEAFRRVLKDWTKNRSRSELPSQLVAKALRSLRNAPDRVSDKTLTQLVFIDPLKLSSVILYLRARPSEQEKNRRSISRLVAMERQSPWAKLWLLTYSSELTIDESVKHARQLSRWVERQLEDEHEVVRAEAAWTLAKWGELTERRLARLFGAATSITRTGLAAAWGRTGAALDHDLSKVIAGSSPVYRQAFAWGGEQRAVAAEQAS</sequence>
<dbReference type="SUPFAM" id="SSF56672">
    <property type="entry name" value="DNA/RNA polymerases"/>
    <property type="match status" value="1"/>
</dbReference>
<feature type="domain" description="Reverse transcriptase" evidence="2">
    <location>
        <begin position="100"/>
        <end position="340"/>
    </location>
</feature>
<reference evidence="4" key="1">
    <citation type="submission" date="2019-09" db="EMBL/GenBank/DDBJ databases">
        <title>Mumia zhuanghuii sp. nov. isolated from the intestinal contents of plateau pika (Ochotona curzoniae) in the Qinghai-Tibet plateau of China.</title>
        <authorList>
            <person name="Tian Z."/>
        </authorList>
    </citation>
    <scope>NUCLEOTIDE SEQUENCE [LARGE SCALE GENOMIC DNA]</scope>
    <source>
        <strain evidence="4">JCM 30598</strain>
    </source>
</reference>
<dbReference type="Proteomes" id="UP000325827">
    <property type="component" value="Unassembled WGS sequence"/>
</dbReference>
<keyword evidence="3" id="KW-0548">Nucleotidyltransferase</keyword>
<comment type="caution">
    <text evidence="3">The sequence shown here is derived from an EMBL/GenBank/DDBJ whole genome shotgun (WGS) entry which is preliminary data.</text>
</comment>
<keyword evidence="3" id="KW-0695">RNA-directed DNA polymerase</keyword>
<feature type="region of interest" description="Disordered" evidence="1">
    <location>
        <begin position="1"/>
        <end position="33"/>
    </location>
</feature>
<name>A0A5J5IZP6_9MICO</name>
<accession>A0A5J5IZP6</accession>
<keyword evidence="3" id="KW-0808">Transferase</keyword>
<dbReference type="InterPro" id="IPR043502">
    <property type="entry name" value="DNA/RNA_pol_sf"/>
</dbReference>
<dbReference type="Pfam" id="PF00078">
    <property type="entry name" value="RVT_1"/>
    <property type="match status" value="1"/>
</dbReference>
<dbReference type="EMBL" id="VYSA01000005">
    <property type="protein sequence ID" value="KAA9105514.1"/>
    <property type="molecule type" value="Genomic_DNA"/>
</dbReference>
<gene>
    <name evidence="3" type="ORF">F6B43_17205</name>
</gene>
<evidence type="ECO:0000313" key="3">
    <source>
        <dbReference type="EMBL" id="KAA9105514.1"/>
    </source>
</evidence>
<dbReference type="InterPro" id="IPR000477">
    <property type="entry name" value="RT_dom"/>
</dbReference>
<evidence type="ECO:0000259" key="2">
    <source>
        <dbReference type="PROSITE" id="PS50878"/>
    </source>
</evidence>
<dbReference type="OrthoDB" id="4578876at2"/>
<keyword evidence="4" id="KW-1185">Reference proteome</keyword>
<proteinExistence type="predicted"/>
<evidence type="ECO:0000313" key="4">
    <source>
        <dbReference type="Proteomes" id="UP000325827"/>
    </source>
</evidence>
<dbReference type="GO" id="GO:0003964">
    <property type="term" value="F:RNA-directed DNA polymerase activity"/>
    <property type="evidence" value="ECO:0007669"/>
    <property type="project" value="UniProtKB-KW"/>
</dbReference>
<organism evidence="3 4">
    <name type="scientific">Microbacterium rhizomatis</name>
    <dbReference type="NCBI Taxonomy" id="1631477"/>
    <lineage>
        <taxon>Bacteria</taxon>
        <taxon>Bacillati</taxon>
        <taxon>Actinomycetota</taxon>
        <taxon>Actinomycetes</taxon>
        <taxon>Micrococcales</taxon>
        <taxon>Microbacteriaceae</taxon>
        <taxon>Microbacterium</taxon>
    </lineage>
</organism>
<dbReference type="PROSITE" id="PS50878">
    <property type="entry name" value="RT_POL"/>
    <property type="match status" value="1"/>
</dbReference>